<evidence type="ECO:0008006" key="4">
    <source>
        <dbReference type="Google" id="ProtNLM"/>
    </source>
</evidence>
<proteinExistence type="predicted"/>
<evidence type="ECO:0000313" key="2">
    <source>
        <dbReference type="EMBL" id="KYF70399.1"/>
    </source>
</evidence>
<keyword evidence="1" id="KW-0732">Signal</keyword>
<evidence type="ECO:0000256" key="1">
    <source>
        <dbReference type="SAM" id="SignalP"/>
    </source>
</evidence>
<accession>A0A150QR15</accession>
<feature type="chain" id="PRO_5007567193" description="Secreted protein" evidence="1">
    <location>
        <begin position="26"/>
        <end position="309"/>
    </location>
</feature>
<dbReference type="Proteomes" id="UP000075260">
    <property type="component" value="Unassembled WGS sequence"/>
</dbReference>
<comment type="caution">
    <text evidence="2">The sequence shown here is derived from an EMBL/GenBank/DDBJ whole genome shotgun (WGS) entry which is preliminary data.</text>
</comment>
<reference evidence="2 3" key="1">
    <citation type="submission" date="2014-02" db="EMBL/GenBank/DDBJ databases">
        <title>The small core and large imbalanced accessory genome model reveals a collaborative survival strategy of Sorangium cellulosum strains in nature.</title>
        <authorList>
            <person name="Han K."/>
            <person name="Peng R."/>
            <person name="Blom J."/>
            <person name="Li Y.-Z."/>
        </authorList>
    </citation>
    <scope>NUCLEOTIDE SEQUENCE [LARGE SCALE GENOMIC DNA]</scope>
    <source>
        <strain evidence="2 3">So0008-312</strain>
    </source>
</reference>
<evidence type="ECO:0000313" key="3">
    <source>
        <dbReference type="Proteomes" id="UP000075260"/>
    </source>
</evidence>
<protein>
    <recommendedName>
        <fullName evidence="4">Secreted protein</fullName>
    </recommendedName>
</protein>
<dbReference type="AlphaFoldDB" id="A0A150QR15"/>
<dbReference type="OrthoDB" id="111868at2"/>
<gene>
    <name evidence="2" type="ORF">BE15_11515</name>
</gene>
<sequence>MTRGRRYGLVWPAAIVALACGGCSAQDEIVIAISTDLALPKDFDVLQVQVFEGGARKFDQAYERLGEADPAARLPATIGFYSANGGGESIRIKISARVGDALGPVRILREAVTRIPKDRVALLTLPLDFLCDDSARSEETGDVVSTLCEEGQTCVAGACVSSQIDSSALPDYAPRDVYGGGLGDGSGDCFDVTECFAGGAPAAVDAETCSIAAERGATLNVALQTAAGDGICDDGEGDDRRCLVALDAGSDAGFRVEEDGRITLPPAVCGRMADRIAAVLTAPTTAACAQKTAGLPTCGPWSASGSKEP</sequence>
<organism evidence="2 3">
    <name type="scientific">Sorangium cellulosum</name>
    <name type="common">Polyangium cellulosum</name>
    <dbReference type="NCBI Taxonomy" id="56"/>
    <lineage>
        <taxon>Bacteria</taxon>
        <taxon>Pseudomonadati</taxon>
        <taxon>Myxococcota</taxon>
        <taxon>Polyangia</taxon>
        <taxon>Polyangiales</taxon>
        <taxon>Polyangiaceae</taxon>
        <taxon>Sorangium</taxon>
    </lineage>
</organism>
<name>A0A150QR15_SORCE</name>
<dbReference type="PROSITE" id="PS51257">
    <property type="entry name" value="PROKAR_LIPOPROTEIN"/>
    <property type="match status" value="1"/>
</dbReference>
<feature type="signal peptide" evidence="1">
    <location>
        <begin position="1"/>
        <end position="25"/>
    </location>
</feature>
<dbReference type="EMBL" id="JEMA01000401">
    <property type="protein sequence ID" value="KYF70399.1"/>
    <property type="molecule type" value="Genomic_DNA"/>
</dbReference>
<dbReference type="RefSeq" id="WP_061607683.1">
    <property type="nucleotide sequence ID" value="NZ_JEMA01000401.1"/>
</dbReference>